<name>A0A0A9FBQ3_ARUDO</name>
<dbReference type="EMBL" id="GBRH01188109">
    <property type="protein sequence ID" value="JAE09787.1"/>
    <property type="molecule type" value="Transcribed_RNA"/>
</dbReference>
<organism evidence="1">
    <name type="scientific">Arundo donax</name>
    <name type="common">Giant reed</name>
    <name type="synonym">Donax arundinaceus</name>
    <dbReference type="NCBI Taxonomy" id="35708"/>
    <lineage>
        <taxon>Eukaryota</taxon>
        <taxon>Viridiplantae</taxon>
        <taxon>Streptophyta</taxon>
        <taxon>Embryophyta</taxon>
        <taxon>Tracheophyta</taxon>
        <taxon>Spermatophyta</taxon>
        <taxon>Magnoliopsida</taxon>
        <taxon>Liliopsida</taxon>
        <taxon>Poales</taxon>
        <taxon>Poaceae</taxon>
        <taxon>PACMAD clade</taxon>
        <taxon>Arundinoideae</taxon>
        <taxon>Arundineae</taxon>
        <taxon>Arundo</taxon>
    </lineage>
</organism>
<protein>
    <submittedName>
        <fullName evidence="1">Uncharacterized protein</fullName>
    </submittedName>
</protein>
<dbReference type="AlphaFoldDB" id="A0A0A9FBQ3"/>
<reference evidence="1" key="2">
    <citation type="journal article" date="2015" name="Data Brief">
        <title>Shoot transcriptome of the giant reed, Arundo donax.</title>
        <authorList>
            <person name="Barrero R.A."/>
            <person name="Guerrero F.D."/>
            <person name="Moolhuijzen P."/>
            <person name="Goolsby J.A."/>
            <person name="Tidwell J."/>
            <person name="Bellgard S.E."/>
            <person name="Bellgard M.I."/>
        </authorList>
    </citation>
    <scope>NUCLEOTIDE SEQUENCE</scope>
    <source>
        <tissue evidence="1">Shoot tissue taken approximately 20 cm above the soil surface</tissue>
    </source>
</reference>
<evidence type="ECO:0000313" key="1">
    <source>
        <dbReference type="EMBL" id="JAE09787.1"/>
    </source>
</evidence>
<proteinExistence type="predicted"/>
<sequence length="60" mass="6623">MKLIPHDGLDQNAWYALQAVLFDFPNQRVLAAFKCSSPLGLASKLHSSCCGLILIPAKFY</sequence>
<accession>A0A0A9FBQ3</accession>
<reference evidence="1" key="1">
    <citation type="submission" date="2014-09" db="EMBL/GenBank/DDBJ databases">
        <authorList>
            <person name="Magalhaes I.L.F."/>
            <person name="Oliveira U."/>
            <person name="Santos F.R."/>
            <person name="Vidigal T.H.D.A."/>
            <person name="Brescovit A.D."/>
            <person name="Santos A.J."/>
        </authorList>
    </citation>
    <scope>NUCLEOTIDE SEQUENCE</scope>
    <source>
        <tissue evidence="1">Shoot tissue taken approximately 20 cm above the soil surface</tissue>
    </source>
</reference>